<dbReference type="PANTHER" id="PTHR34599:SF2">
    <property type="entry name" value="TRAF-TYPE DOMAIN-CONTAINING PROTEIN"/>
    <property type="match status" value="1"/>
</dbReference>
<organism evidence="2 3">
    <name type="scientific">Algoriphagus boritolerans DSM 17298 = JCM 18970</name>
    <dbReference type="NCBI Taxonomy" id="1120964"/>
    <lineage>
        <taxon>Bacteria</taxon>
        <taxon>Pseudomonadati</taxon>
        <taxon>Bacteroidota</taxon>
        <taxon>Cytophagia</taxon>
        <taxon>Cytophagales</taxon>
        <taxon>Cyclobacteriaceae</taxon>
        <taxon>Algoriphagus</taxon>
    </lineage>
</organism>
<evidence type="ECO:0000259" key="1">
    <source>
        <dbReference type="Pfam" id="PF01569"/>
    </source>
</evidence>
<evidence type="ECO:0000313" key="2">
    <source>
        <dbReference type="EMBL" id="SEG04169.1"/>
    </source>
</evidence>
<dbReference type="InterPro" id="IPR036938">
    <property type="entry name" value="PAP2/HPO_sf"/>
</dbReference>
<dbReference type="CDD" id="cd03398">
    <property type="entry name" value="PAP2_haloperoxidase"/>
    <property type="match status" value="1"/>
</dbReference>
<gene>
    <name evidence="2" type="ORF">SAMN03080598_02286</name>
</gene>
<dbReference type="EMBL" id="FNVR01000011">
    <property type="protein sequence ID" value="SEG04169.1"/>
    <property type="molecule type" value="Genomic_DNA"/>
</dbReference>
<dbReference type="Pfam" id="PF01569">
    <property type="entry name" value="PAP2"/>
    <property type="match status" value="1"/>
</dbReference>
<dbReference type="STRING" id="1120964.GCA_001313265_04680"/>
<dbReference type="RefSeq" id="WP_103924943.1">
    <property type="nucleotide sequence ID" value="NZ_FNVR01000011.1"/>
</dbReference>
<sequence>MNRLPVLLFCFVFSMGIGTIFAQKQNLNWAKIYADQLFHITEVMVTDVASPPVAARIYAYTNLAAYQTILESGGNFKQGEIPFILQVKRLEKSPSPTKLESPEFTAIYAMLLVGEKVMPSGYLLKEKQKAWQDWGLKSRVVTKKNLETHLDFAKAVSIQVLELAKSDGYIQLTALNRYTPTEGEGFWYPTPPAYMAAVEPEWRTIRTFFLENLEGFEPAPMAEFDLKMGSSFQKQVQEVYEVTQKLTEEQKLIANFWDCNPFKVEFSGHMAIGVKKISPGGHWIGITGISAAQKNLSFTETAYIHTLVAMTLHDAFVSCWKTKYETNRFRPETVINEKLDSKWKPLLQTPPFPEYTSGHSVISTAAAEILTSYFGDDFEFLDTSEVYFGLPERKFRSFHQAAAEAAISRLYGGIHFRDAIENGVIQGRNIGASIRKKIEKL</sequence>
<dbReference type="AlphaFoldDB" id="A0A1H5WX17"/>
<protein>
    <submittedName>
        <fullName evidence="2">PAP2 superfamily protein</fullName>
    </submittedName>
</protein>
<evidence type="ECO:0000313" key="3">
    <source>
        <dbReference type="Proteomes" id="UP000236736"/>
    </source>
</evidence>
<dbReference type="Proteomes" id="UP000236736">
    <property type="component" value="Unassembled WGS sequence"/>
</dbReference>
<proteinExistence type="predicted"/>
<dbReference type="OrthoDB" id="7793240at2"/>
<dbReference type="SUPFAM" id="SSF48317">
    <property type="entry name" value="Acid phosphatase/Vanadium-dependent haloperoxidase"/>
    <property type="match status" value="1"/>
</dbReference>
<dbReference type="InterPro" id="IPR000326">
    <property type="entry name" value="PAP2/HPO"/>
</dbReference>
<dbReference type="Gene3D" id="1.10.606.20">
    <property type="match status" value="1"/>
</dbReference>
<dbReference type="PANTHER" id="PTHR34599">
    <property type="entry name" value="PEROXIDASE-RELATED"/>
    <property type="match status" value="1"/>
</dbReference>
<name>A0A1H5WX17_9BACT</name>
<feature type="domain" description="Phosphatidic acid phosphatase type 2/haloperoxidase" evidence="1">
    <location>
        <begin position="305"/>
        <end position="431"/>
    </location>
</feature>
<accession>A0A1H5WX17</accession>
<dbReference type="InterPro" id="IPR052559">
    <property type="entry name" value="V-haloperoxidase"/>
</dbReference>
<keyword evidence="3" id="KW-1185">Reference proteome</keyword>
<reference evidence="3" key="1">
    <citation type="submission" date="2016-10" db="EMBL/GenBank/DDBJ databases">
        <authorList>
            <person name="Varghese N."/>
            <person name="Submissions S."/>
        </authorList>
    </citation>
    <scope>NUCLEOTIDE SEQUENCE [LARGE SCALE GENOMIC DNA]</scope>
    <source>
        <strain evidence="3">DSM 17298</strain>
    </source>
</reference>